<dbReference type="OrthoDB" id="9973943at2"/>
<accession>A0A2A2EID7</accession>
<evidence type="ECO:0000313" key="1">
    <source>
        <dbReference type="EMBL" id="PAU68747.1"/>
    </source>
</evidence>
<dbReference type="RefSeq" id="WP_095613690.1">
    <property type="nucleotide sequence ID" value="NZ_MVOG01000027.1"/>
</dbReference>
<dbReference type="Proteomes" id="UP000217986">
    <property type="component" value="Unassembled WGS sequence"/>
</dbReference>
<keyword evidence="2" id="KW-1185">Reference proteome</keyword>
<gene>
    <name evidence="1" type="ORF">B1400_1365</name>
</gene>
<reference evidence="1 2" key="1">
    <citation type="journal article" date="2017" name="ISME J.">
        <title>Unveiling bifidobacterial biogeography across the mammalian branch of the tree of life.</title>
        <authorList>
            <person name="Milani C."/>
            <person name="Mangifesta M."/>
            <person name="Mancabelli L."/>
            <person name="Lugli G.A."/>
            <person name="James K."/>
            <person name="Duranti S."/>
            <person name="Turroni F."/>
            <person name="Ferrario C."/>
            <person name="Ossiprandi M.C."/>
            <person name="van Sinderen D."/>
            <person name="Ventura M."/>
        </authorList>
    </citation>
    <scope>NUCLEOTIDE SEQUENCE [LARGE SCALE GENOMIC DNA]</scope>
    <source>
        <strain evidence="1 2">70</strain>
    </source>
</reference>
<name>A0A2A2EID7_9BIFI</name>
<dbReference type="AlphaFoldDB" id="A0A2A2EID7"/>
<evidence type="ECO:0000313" key="2">
    <source>
        <dbReference type="Proteomes" id="UP000217986"/>
    </source>
</evidence>
<proteinExistence type="predicted"/>
<dbReference type="EMBL" id="MVOG01000027">
    <property type="protein sequence ID" value="PAU68747.1"/>
    <property type="molecule type" value="Genomic_DNA"/>
</dbReference>
<protein>
    <submittedName>
        <fullName evidence="1">Uncharacterized protein</fullName>
    </submittedName>
</protein>
<organism evidence="1 2">
    <name type="scientific">Bifidobacterium italicum</name>
    <dbReference type="NCBI Taxonomy" id="1960968"/>
    <lineage>
        <taxon>Bacteria</taxon>
        <taxon>Bacillati</taxon>
        <taxon>Actinomycetota</taxon>
        <taxon>Actinomycetes</taxon>
        <taxon>Bifidobacteriales</taxon>
        <taxon>Bifidobacteriaceae</taxon>
        <taxon>Bifidobacterium</taxon>
    </lineage>
</organism>
<sequence length="95" mass="10386">MGARSITIDDLLKYYLKLLTIEGCGKWSDELRDAYEAGEYAAGLIIAMAACQNQNLKPDRSMLRATLASPWCEQGSDADVIGHELLQKAEAHVAS</sequence>
<comment type="caution">
    <text evidence="1">The sequence shown here is derived from an EMBL/GenBank/DDBJ whole genome shotgun (WGS) entry which is preliminary data.</text>
</comment>